<accession>A0AAD5T3Y6</accession>
<evidence type="ECO:0000256" key="2">
    <source>
        <dbReference type="SAM" id="Phobius"/>
    </source>
</evidence>
<evidence type="ECO:0000313" key="3">
    <source>
        <dbReference type="EMBL" id="KAJ3125575.1"/>
    </source>
</evidence>
<dbReference type="AlphaFoldDB" id="A0AAD5T3Y6"/>
<organism evidence="3 4">
    <name type="scientific">Physocladia obscura</name>
    <dbReference type="NCBI Taxonomy" id="109957"/>
    <lineage>
        <taxon>Eukaryota</taxon>
        <taxon>Fungi</taxon>
        <taxon>Fungi incertae sedis</taxon>
        <taxon>Chytridiomycota</taxon>
        <taxon>Chytridiomycota incertae sedis</taxon>
        <taxon>Chytridiomycetes</taxon>
        <taxon>Chytridiales</taxon>
        <taxon>Chytriomycetaceae</taxon>
        <taxon>Physocladia</taxon>
    </lineage>
</organism>
<keyword evidence="2" id="KW-0812">Transmembrane</keyword>
<feature type="region of interest" description="Disordered" evidence="1">
    <location>
        <begin position="1"/>
        <end position="30"/>
    </location>
</feature>
<sequence length="130" mass="14316">MGKERKKPVSKVSDKPRTINTNSPQTNPKRNPFVHAEQALYVFVSVLLWLFMIGWVTGKPLVGILLADPVRTIREILIAPFKFVFGDGLVDAAVASFAFSFQSQWSRVKGISATGTDGDSITASNLDDFE</sequence>
<feature type="transmembrane region" description="Helical" evidence="2">
    <location>
        <begin position="39"/>
        <end position="57"/>
    </location>
</feature>
<feature type="compositionally biased region" description="Polar residues" evidence="1">
    <location>
        <begin position="18"/>
        <end position="29"/>
    </location>
</feature>
<dbReference type="EMBL" id="JADGJH010000602">
    <property type="protein sequence ID" value="KAJ3125575.1"/>
    <property type="molecule type" value="Genomic_DNA"/>
</dbReference>
<protein>
    <submittedName>
        <fullName evidence="3">Uncharacterized protein</fullName>
    </submittedName>
</protein>
<proteinExistence type="predicted"/>
<evidence type="ECO:0000313" key="4">
    <source>
        <dbReference type="Proteomes" id="UP001211907"/>
    </source>
</evidence>
<comment type="caution">
    <text evidence="3">The sequence shown here is derived from an EMBL/GenBank/DDBJ whole genome shotgun (WGS) entry which is preliminary data.</text>
</comment>
<name>A0AAD5T3Y6_9FUNG</name>
<reference evidence="3" key="1">
    <citation type="submission" date="2020-05" db="EMBL/GenBank/DDBJ databases">
        <title>Phylogenomic resolution of chytrid fungi.</title>
        <authorList>
            <person name="Stajich J.E."/>
            <person name="Amses K."/>
            <person name="Simmons R."/>
            <person name="Seto K."/>
            <person name="Myers J."/>
            <person name="Bonds A."/>
            <person name="Quandt C.A."/>
            <person name="Barry K."/>
            <person name="Liu P."/>
            <person name="Grigoriev I."/>
            <person name="Longcore J.E."/>
            <person name="James T.Y."/>
        </authorList>
    </citation>
    <scope>NUCLEOTIDE SEQUENCE</scope>
    <source>
        <strain evidence="3">JEL0513</strain>
    </source>
</reference>
<gene>
    <name evidence="3" type="ORF">HK100_010732</name>
</gene>
<evidence type="ECO:0000256" key="1">
    <source>
        <dbReference type="SAM" id="MobiDB-lite"/>
    </source>
</evidence>
<dbReference type="Proteomes" id="UP001211907">
    <property type="component" value="Unassembled WGS sequence"/>
</dbReference>
<keyword evidence="4" id="KW-1185">Reference proteome</keyword>
<keyword evidence="2" id="KW-1133">Transmembrane helix</keyword>
<keyword evidence="2" id="KW-0472">Membrane</keyword>